<feature type="transmembrane region" description="Helical" evidence="9">
    <location>
        <begin position="428"/>
        <end position="450"/>
    </location>
</feature>
<evidence type="ECO:0000256" key="8">
    <source>
        <dbReference type="ARBA" id="ARBA00038435"/>
    </source>
</evidence>
<evidence type="ECO:0000256" key="2">
    <source>
        <dbReference type="ARBA" id="ARBA00022448"/>
    </source>
</evidence>
<evidence type="ECO:0000256" key="7">
    <source>
        <dbReference type="ARBA" id="ARBA00023136"/>
    </source>
</evidence>
<evidence type="ECO:0000256" key="6">
    <source>
        <dbReference type="ARBA" id="ARBA00022989"/>
    </source>
</evidence>
<evidence type="ECO:0000256" key="9">
    <source>
        <dbReference type="SAM" id="Phobius"/>
    </source>
</evidence>
<name>A0ABT9VPP9_9BACI</name>
<evidence type="ECO:0000256" key="4">
    <source>
        <dbReference type="ARBA" id="ARBA00022475"/>
    </source>
</evidence>
<organism evidence="11 12">
    <name type="scientific">Aeribacillus alveayuensis</name>
    <dbReference type="NCBI Taxonomy" id="279215"/>
    <lineage>
        <taxon>Bacteria</taxon>
        <taxon>Bacillati</taxon>
        <taxon>Bacillota</taxon>
        <taxon>Bacilli</taxon>
        <taxon>Bacillales</taxon>
        <taxon>Bacillaceae</taxon>
        <taxon>Aeribacillus</taxon>
    </lineage>
</organism>
<feature type="transmembrane region" description="Helical" evidence="9">
    <location>
        <begin position="72"/>
        <end position="95"/>
    </location>
</feature>
<keyword evidence="4" id="KW-1003">Cell membrane</keyword>
<comment type="similarity">
    <text evidence="8">Belongs to the NhaC Na(+)/H(+) (TC 2.A.35) antiporter family.</text>
</comment>
<sequence>MNSTWKFSHALLMMFFILFMIFYSLFILKTEPHLPLFVSIILLALLSRWKGMNWRELEEGIIKGIQNGGQPIIILSLIGMLIGAWMISGTIPTITVWTLTFFQPESFFIAAIICCMIISTLIGSTFTTVSTIGVALMGVAQMANIPLEIAAAAIICGATFGDKMSPMSDTTNFASGVATVNIFTHIRHMLYTTLPSLFITVIFFMFISLKLDVQPETTANLLTLKDSISHLINIHFLTILSPILVIALALMKKPVIPSLIAGIVSAGFIAYFIQGISVAQFLQVLQNGPSISSGLDEVDRMINRGGLQSMMWSISLIMIAFAFGGLLEKTGIIHALLEGLKKQLKTKGQVILSTVLSSIGVNLVTGEQYLSILIPGQSFKEMYRKYEIPLPYLSRAVEDAGTLINPLIPWGVSGAFLAATLGVDVIDYLPYAVFLYVSPIFSILFGFRLSNKAKEHSLKMKKVS</sequence>
<proteinExistence type="inferred from homology"/>
<keyword evidence="5 9" id="KW-0812">Transmembrane</keyword>
<dbReference type="Proteomes" id="UP001225646">
    <property type="component" value="Unassembled WGS sequence"/>
</dbReference>
<keyword evidence="3" id="KW-0050">Antiport</keyword>
<dbReference type="PANTHER" id="PTHR33451">
    <property type="entry name" value="MALATE-2H(+)/NA(+)-LACTATE ANTIPORTER"/>
    <property type="match status" value="1"/>
</dbReference>
<comment type="subcellular location">
    <subcellularLocation>
        <location evidence="1">Cell membrane</location>
        <topology evidence="1">Multi-pass membrane protein</topology>
    </subcellularLocation>
</comment>
<feature type="transmembrane region" description="Helical" evidence="9">
    <location>
        <begin position="258"/>
        <end position="282"/>
    </location>
</feature>
<dbReference type="NCBIfam" id="TIGR00931">
    <property type="entry name" value="antiport_nhaC"/>
    <property type="match status" value="1"/>
</dbReference>
<dbReference type="InterPro" id="IPR004770">
    <property type="entry name" value="Na/H_antiport_NhaC"/>
</dbReference>
<dbReference type="InterPro" id="IPR018461">
    <property type="entry name" value="Na/H_Antiport_NhaC-like_C"/>
</dbReference>
<evidence type="ECO:0000313" key="12">
    <source>
        <dbReference type="Proteomes" id="UP001225646"/>
    </source>
</evidence>
<keyword evidence="12" id="KW-1185">Reference proteome</keyword>
<evidence type="ECO:0000313" key="11">
    <source>
        <dbReference type="EMBL" id="MDQ0162954.1"/>
    </source>
</evidence>
<comment type="caution">
    <text evidence="11">The sequence shown here is derived from an EMBL/GenBank/DDBJ whole genome shotgun (WGS) entry which is preliminary data.</text>
</comment>
<dbReference type="RefSeq" id="WP_419152197.1">
    <property type="nucleotide sequence ID" value="NZ_JAUSTR010000008.1"/>
</dbReference>
<protein>
    <submittedName>
        <fullName evidence="11">NhaC family Na+:H+ antiporter</fullName>
    </submittedName>
</protein>
<evidence type="ECO:0000256" key="1">
    <source>
        <dbReference type="ARBA" id="ARBA00004651"/>
    </source>
</evidence>
<feature type="transmembrane region" description="Helical" evidence="9">
    <location>
        <begin position="107"/>
        <end position="136"/>
    </location>
</feature>
<dbReference type="Pfam" id="PF03553">
    <property type="entry name" value="Na_H_antiporter"/>
    <property type="match status" value="1"/>
</dbReference>
<feature type="transmembrane region" description="Helical" evidence="9">
    <location>
        <begin position="7"/>
        <end position="28"/>
    </location>
</feature>
<gene>
    <name evidence="11" type="ORF">J2S06_002031</name>
</gene>
<keyword evidence="2" id="KW-0813">Transport</keyword>
<evidence type="ECO:0000256" key="3">
    <source>
        <dbReference type="ARBA" id="ARBA00022449"/>
    </source>
</evidence>
<feature type="transmembrane region" description="Helical" evidence="9">
    <location>
        <begin position="189"/>
        <end position="211"/>
    </location>
</feature>
<evidence type="ECO:0000256" key="5">
    <source>
        <dbReference type="ARBA" id="ARBA00022692"/>
    </source>
</evidence>
<feature type="transmembrane region" description="Helical" evidence="9">
    <location>
        <begin position="34"/>
        <end position="51"/>
    </location>
</feature>
<keyword evidence="6 9" id="KW-1133">Transmembrane helix</keyword>
<feature type="transmembrane region" description="Helical" evidence="9">
    <location>
        <begin position="310"/>
        <end position="327"/>
    </location>
</feature>
<accession>A0ABT9VPP9</accession>
<feature type="transmembrane region" description="Helical" evidence="9">
    <location>
        <begin position="231"/>
        <end position="251"/>
    </location>
</feature>
<evidence type="ECO:0000259" key="10">
    <source>
        <dbReference type="Pfam" id="PF03553"/>
    </source>
</evidence>
<feature type="domain" description="Na+/H+ antiporter NhaC-like C-terminal" evidence="10">
    <location>
        <begin position="157"/>
        <end position="447"/>
    </location>
</feature>
<reference evidence="11 12" key="1">
    <citation type="submission" date="2023-07" db="EMBL/GenBank/DDBJ databases">
        <title>Genomic Encyclopedia of Type Strains, Phase IV (KMG-IV): sequencing the most valuable type-strain genomes for metagenomic binning, comparative biology and taxonomic classification.</title>
        <authorList>
            <person name="Goeker M."/>
        </authorList>
    </citation>
    <scope>NUCLEOTIDE SEQUENCE [LARGE SCALE GENOMIC DNA]</scope>
    <source>
        <strain evidence="11 12">DSM 19092</strain>
    </source>
</reference>
<keyword evidence="7 9" id="KW-0472">Membrane</keyword>
<dbReference type="EMBL" id="JAUSTR010000008">
    <property type="protein sequence ID" value="MDQ0162954.1"/>
    <property type="molecule type" value="Genomic_DNA"/>
</dbReference>
<dbReference type="InterPro" id="IPR052180">
    <property type="entry name" value="NhaC_Na-H+_Antiporter"/>
</dbReference>
<dbReference type="PANTHER" id="PTHR33451:SF6">
    <property type="entry name" value="NA(+)_H(+) ANTIPORTER NHAC"/>
    <property type="match status" value="1"/>
</dbReference>